<accession>A0A3S4V399</accession>
<dbReference type="Proteomes" id="UP000270036">
    <property type="component" value="Chromosome"/>
</dbReference>
<evidence type="ECO:0000313" key="1">
    <source>
        <dbReference type="EMBL" id="VEI00247.1"/>
    </source>
</evidence>
<organism evidence="1 2">
    <name type="scientific">Kaistella antarctica</name>
    <dbReference type="NCBI Taxonomy" id="266748"/>
    <lineage>
        <taxon>Bacteria</taxon>
        <taxon>Pseudomonadati</taxon>
        <taxon>Bacteroidota</taxon>
        <taxon>Flavobacteriia</taxon>
        <taxon>Flavobacteriales</taxon>
        <taxon>Weeksellaceae</taxon>
        <taxon>Chryseobacterium group</taxon>
        <taxon>Kaistella</taxon>
    </lineage>
</organism>
<dbReference type="KEGG" id="cant:NCTC13489_02020"/>
<proteinExistence type="predicted"/>
<dbReference type="AlphaFoldDB" id="A0A3S4V399"/>
<reference evidence="1 2" key="1">
    <citation type="submission" date="2018-12" db="EMBL/GenBank/DDBJ databases">
        <authorList>
            <consortium name="Pathogen Informatics"/>
        </authorList>
    </citation>
    <scope>NUCLEOTIDE SEQUENCE [LARGE SCALE GENOMIC DNA]</scope>
    <source>
        <strain evidence="1 2">NCTC13489</strain>
    </source>
</reference>
<dbReference type="EMBL" id="LR134441">
    <property type="protein sequence ID" value="VEI00247.1"/>
    <property type="molecule type" value="Genomic_DNA"/>
</dbReference>
<protein>
    <submittedName>
        <fullName evidence="1">Uncharacterized protein</fullName>
    </submittedName>
</protein>
<gene>
    <name evidence="1" type="ORF">NCTC13489_02020</name>
</gene>
<evidence type="ECO:0000313" key="2">
    <source>
        <dbReference type="Proteomes" id="UP000270036"/>
    </source>
</evidence>
<sequence length="168" mass="20116">MNIFMFGYISYKNYNMLTIEKIKTDFSYIQSLIGNSESYHDSPIFNGYGDFCDLYFKAKDKKIKQEQIDTYNKFKETFRDFIPEIEKYILSSLKNSEISIKEEIRKKELILDVIQVTFDNSKYDLVLVCGKTLKRFFFFTKNIDIRVEFKNGRIKTIQRKKDTTEDND</sequence>
<name>A0A3S4V399_9FLAO</name>